<evidence type="ECO:0000313" key="3">
    <source>
        <dbReference type="Proteomes" id="UP000077069"/>
    </source>
</evidence>
<dbReference type="AlphaFoldDB" id="A0A177C8H7"/>
<keyword evidence="3" id="KW-1185">Reference proteome</keyword>
<name>A0A177C8H7_9PLEO</name>
<dbReference type="EMBL" id="KV441555">
    <property type="protein sequence ID" value="OAG03010.1"/>
    <property type="molecule type" value="Genomic_DNA"/>
</dbReference>
<gene>
    <name evidence="2" type="ORF">CC84DRAFT_939555</name>
</gene>
<dbReference type="OrthoDB" id="10394270at2759"/>
<feature type="compositionally biased region" description="Polar residues" evidence="1">
    <location>
        <begin position="26"/>
        <end position="40"/>
    </location>
</feature>
<reference evidence="2 3" key="1">
    <citation type="submission" date="2016-05" db="EMBL/GenBank/DDBJ databases">
        <title>Comparative analysis of secretome profiles of manganese(II)-oxidizing ascomycete fungi.</title>
        <authorList>
            <consortium name="DOE Joint Genome Institute"/>
            <person name="Zeiner C.A."/>
            <person name="Purvine S.O."/>
            <person name="Zink E.M."/>
            <person name="Wu S."/>
            <person name="Pasa-Tolic L."/>
            <person name="Chaput D.L."/>
            <person name="Haridas S."/>
            <person name="Grigoriev I.V."/>
            <person name="Santelli C.M."/>
            <person name="Hansel C.M."/>
        </authorList>
    </citation>
    <scope>NUCLEOTIDE SEQUENCE [LARGE SCALE GENOMIC DNA]</scope>
    <source>
        <strain evidence="2 3">AP3s5-JAC2a</strain>
    </source>
</reference>
<organism evidence="2 3">
    <name type="scientific">Paraphaeosphaeria sporulosa</name>
    <dbReference type="NCBI Taxonomy" id="1460663"/>
    <lineage>
        <taxon>Eukaryota</taxon>
        <taxon>Fungi</taxon>
        <taxon>Dikarya</taxon>
        <taxon>Ascomycota</taxon>
        <taxon>Pezizomycotina</taxon>
        <taxon>Dothideomycetes</taxon>
        <taxon>Pleosporomycetidae</taxon>
        <taxon>Pleosporales</taxon>
        <taxon>Massarineae</taxon>
        <taxon>Didymosphaeriaceae</taxon>
        <taxon>Paraphaeosphaeria</taxon>
    </lineage>
</organism>
<protein>
    <submittedName>
        <fullName evidence="2">Uncharacterized protein</fullName>
    </submittedName>
</protein>
<feature type="region of interest" description="Disordered" evidence="1">
    <location>
        <begin position="26"/>
        <end position="50"/>
    </location>
</feature>
<proteinExistence type="predicted"/>
<evidence type="ECO:0000256" key="1">
    <source>
        <dbReference type="SAM" id="MobiDB-lite"/>
    </source>
</evidence>
<dbReference type="GeneID" id="28771421"/>
<sequence>MRCATHSGCLPAAACPNGISQYTSRSAGSRWESSQMSNRAITDPPGAKSTRWQNEVAPGLPNHQYSGKWTPRFGEFASCTWKMCADDIREVVGGCWEGLGLYVDLHRIGNISWLHVDNPTRHISHLSSPFRGLRSVGKPQECPRAVLKHILARLHSLWIHEKQCDFQKDAITPIASRTVSPHPVHGPLKPLRVLQTAGSEPGISHRVTSRMRAHARDVKELVLTSSGYICSHTSFASTPLCAKYPTKAYIAPIDILYHFEHMPDVEVLLRRVLPKTISAQRTSVP</sequence>
<evidence type="ECO:0000313" key="2">
    <source>
        <dbReference type="EMBL" id="OAG03010.1"/>
    </source>
</evidence>
<dbReference type="RefSeq" id="XP_018033375.1">
    <property type="nucleotide sequence ID" value="XM_018187935.1"/>
</dbReference>
<dbReference type="InParanoid" id="A0A177C8H7"/>
<accession>A0A177C8H7</accession>
<dbReference type="Proteomes" id="UP000077069">
    <property type="component" value="Unassembled WGS sequence"/>
</dbReference>